<dbReference type="EC" id="2.4.2.10" evidence="2 7"/>
<feature type="domain" description="Phosphoribosyltransferase" evidence="8">
    <location>
        <begin position="33"/>
        <end position="147"/>
    </location>
</feature>
<dbReference type="KEGG" id="tbc:A0O31_01518"/>
<dbReference type="Pfam" id="PF00156">
    <property type="entry name" value="Pribosyltran"/>
    <property type="match status" value="1"/>
</dbReference>
<comment type="similarity">
    <text evidence="7">Belongs to the purine/pyrimidine phosphoribosyltransferase family. PyrE subfamily.</text>
</comment>
<feature type="binding site" evidence="7">
    <location>
        <position position="144"/>
    </location>
    <ligand>
        <name>orotate</name>
        <dbReference type="ChEBI" id="CHEBI:30839"/>
    </ligand>
</feature>
<dbReference type="InterPro" id="IPR000836">
    <property type="entry name" value="PRTase_dom"/>
</dbReference>
<evidence type="ECO:0000313" key="9">
    <source>
        <dbReference type="EMBL" id="APD09629.1"/>
    </source>
</evidence>
<comment type="function">
    <text evidence="7">Catalyzes the transfer of a ribosyl phosphate group from 5-phosphoribose 1-diphosphate to orotate, leading to the formation of orotidine monophosphate (OMP).</text>
</comment>
<feature type="binding site" evidence="7">
    <location>
        <position position="116"/>
    </location>
    <ligand>
        <name>orotate</name>
        <dbReference type="ChEBI" id="CHEBI:30839"/>
    </ligand>
</feature>
<dbReference type="AlphaFoldDB" id="A0A1J0LVX4"/>
<evidence type="ECO:0000256" key="7">
    <source>
        <dbReference type="HAMAP-Rule" id="MF_01208"/>
    </source>
</evidence>
<evidence type="ECO:0000256" key="4">
    <source>
        <dbReference type="ARBA" id="ARBA00022679"/>
    </source>
</evidence>
<dbReference type="NCBIfam" id="TIGR01367">
    <property type="entry name" value="pyrE_Therm"/>
    <property type="match status" value="1"/>
</dbReference>
<reference evidence="10" key="1">
    <citation type="submission" date="2016-06" db="EMBL/GenBank/DDBJ databases">
        <title>Whole genome sequencing of Thermus brockianus strain GE-1.</title>
        <authorList>
            <person name="Schaefers C."/>
            <person name="Blank S."/>
            <person name="Wiebusch S."/>
            <person name="Elleuche S."/>
            <person name="Antranikian G."/>
        </authorList>
    </citation>
    <scope>NUCLEOTIDE SEQUENCE [LARGE SCALE GENOMIC DNA]</scope>
    <source>
        <strain evidence="10">GE-1</strain>
    </source>
</reference>
<dbReference type="PANTHER" id="PTHR19278:SF9">
    <property type="entry name" value="URIDINE 5'-MONOPHOSPHATE SYNTHASE"/>
    <property type="match status" value="1"/>
</dbReference>
<evidence type="ECO:0000256" key="3">
    <source>
        <dbReference type="ARBA" id="ARBA00022676"/>
    </source>
</evidence>
<dbReference type="GO" id="GO:0019856">
    <property type="term" value="P:pyrimidine nucleobase biosynthetic process"/>
    <property type="evidence" value="ECO:0007669"/>
    <property type="project" value="InterPro"/>
</dbReference>
<organism evidence="9 10">
    <name type="scientific">Thermus brockianus</name>
    <dbReference type="NCBI Taxonomy" id="56956"/>
    <lineage>
        <taxon>Bacteria</taxon>
        <taxon>Thermotogati</taxon>
        <taxon>Deinococcota</taxon>
        <taxon>Deinococci</taxon>
        <taxon>Thermales</taxon>
        <taxon>Thermaceae</taxon>
        <taxon>Thermus</taxon>
    </lineage>
</organism>
<comment type="catalytic activity">
    <reaction evidence="7">
        <text>orotidine 5'-phosphate + diphosphate = orotate + 5-phospho-alpha-D-ribose 1-diphosphate</text>
        <dbReference type="Rhea" id="RHEA:10380"/>
        <dbReference type="ChEBI" id="CHEBI:30839"/>
        <dbReference type="ChEBI" id="CHEBI:33019"/>
        <dbReference type="ChEBI" id="CHEBI:57538"/>
        <dbReference type="ChEBI" id="CHEBI:58017"/>
        <dbReference type="EC" id="2.4.2.10"/>
    </reaction>
</comment>
<dbReference type="GO" id="GO:0044205">
    <property type="term" value="P:'de novo' UMP biosynthetic process"/>
    <property type="evidence" value="ECO:0007669"/>
    <property type="project" value="UniProtKB-UniRule"/>
</dbReference>
<proteinExistence type="inferred from homology"/>
<dbReference type="SUPFAM" id="SSF53271">
    <property type="entry name" value="PRTase-like"/>
    <property type="match status" value="1"/>
</dbReference>
<protein>
    <recommendedName>
        <fullName evidence="2 7">Orotate phosphoribosyltransferase</fullName>
        <shortName evidence="7">OPRT</shortName>
        <shortName evidence="7">OPRTase</shortName>
        <ecNumber evidence="2 7">2.4.2.10</ecNumber>
    </recommendedName>
</protein>
<dbReference type="Gene3D" id="3.40.50.2020">
    <property type="match status" value="1"/>
</dbReference>
<evidence type="ECO:0000313" key="10">
    <source>
        <dbReference type="Proteomes" id="UP000182993"/>
    </source>
</evidence>
<dbReference type="GO" id="GO:0000287">
    <property type="term" value="F:magnesium ion binding"/>
    <property type="evidence" value="ECO:0007669"/>
    <property type="project" value="UniProtKB-UniRule"/>
</dbReference>
<evidence type="ECO:0000259" key="8">
    <source>
        <dbReference type="Pfam" id="PF00156"/>
    </source>
</evidence>
<feature type="binding site" description="in other chain" evidence="7">
    <location>
        <position position="21"/>
    </location>
    <ligand>
        <name>5-phospho-alpha-D-ribose 1-diphosphate</name>
        <dbReference type="ChEBI" id="CHEBI:58017"/>
        <note>ligand shared between dimeric partners</note>
    </ligand>
</feature>
<dbReference type="InterPro" id="IPR029057">
    <property type="entry name" value="PRTase-like"/>
</dbReference>
<keyword evidence="6 7" id="KW-0665">Pyrimidine biosynthesis</keyword>
<dbReference type="InterPro" id="IPR006273">
    <property type="entry name" value="Orotate_PRibTrfase_bac"/>
</dbReference>
<keyword evidence="5 7" id="KW-0460">Magnesium</keyword>
<keyword evidence="3 7" id="KW-0328">Glycosyltransferase</keyword>
<dbReference type="GO" id="GO:0004588">
    <property type="term" value="F:orotate phosphoribosyltransferase activity"/>
    <property type="evidence" value="ECO:0007669"/>
    <property type="project" value="UniProtKB-UniRule"/>
</dbReference>
<comment type="cofactor">
    <cofactor evidence="7">
        <name>Mg(2+)</name>
        <dbReference type="ChEBI" id="CHEBI:18420"/>
    </cofactor>
</comment>
<dbReference type="PANTHER" id="PTHR19278">
    <property type="entry name" value="OROTATE PHOSPHORIBOSYLTRANSFERASE"/>
    <property type="match status" value="1"/>
</dbReference>
<dbReference type="HAMAP" id="MF_01208">
    <property type="entry name" value="PyrE"/>
    <property type="match status" value="1"/>
</dbReference>
<feature type="binding site" description="in other chain" evidence="7">
    <location>
        <begin position="112"/>
        <end position="120"/>
    </location>
    <ligand>
        <name>5-phospho-alpha-D-ribose 1-diphosphate</name>
        <dbReference type="ChEBI" id="CHEBI:58017"/>
        <note>ligand shared between dimeric partners</note>
    </ligand>
</feature>
<dbReference type="UniPathway" id="UPA00070">
    <property type="reaction ID" value="UER00119"/>
</dbReference>
<dbReference type="InterPro" id="IPR023031">
    <property type="entry name" value="OPRT"/>
</dbReference>
<comment type="caution">
    <text evidence="7">Lacks conserved residue(s) required for the propagation of feature annotation.</text>
</comment>
<dbReference type="STRING" id="56956.A0O31_01518"/>
<dbReference type="OrthoDB" id="9802134at2"/>
<comment type="subunit">
    <text evidence="7">Homodimer.</text>
</comment>
<dbReference type="EMBL" id="CP016312">
    <property type="protein sequence ID" value="APD09629.1"/>
    <property type="molecule type" value="Genomic_DNA"/>
</dbReference>
<evidence type="ECO:0000256" key="1">
    <source>
        <dbReference type="ARBA" id="ARBA00004889"/>
    </source>
</evidence>
<dbReference type="Proteomes" id="UP000182993">
    <property type="component" value="Chromosome"/>
</dbReference>
<evidence type="ECO:0000256" key="5">
    <source>
        <dbReference type="ARBA" id="ARBA00022842"/>
    </source>
</evidence>
<dbReference type="RefSeq" id="WP_071677297.1">
    <property type="nucleotide sequence ID" value="NZ_CP016312.1"/>
</dbReference>
<accession>A0A1J0LVX4</accession>
<evidence type="ECO:0000256" key="6">
    <source>
        <dbReference type="ARBA" id="ARBA00022975"/>
    </source>
</evidence>
<gene>
    <name evidence="7 9" type="primary">pyrE</name>
    <name evidence="9" type="ORF">A0O31_01518</name>
</gene>
<dbReference type="CDD" id="cd06223">
    <property type="entry name" value="PRTases_typeI"/>
    <property type="match status" value="1"/>
</dbReference>
<keyword evidence="4 7" id="KW-0808">Transferase</keyword>
<feature type="binding site" description="in other chain" evidence="7">
    <location>
        <position position="88"/>
    </location>
    <ligand>
        <name>5-phospho-alpha-D-ribose 1-diphosphate</name>
        <dbReference type="ChEBI" id="CHEBI:58017"/>
        <note>ligand shared between dimeric partners</note>
    </ligand>
</feature>
<sequence>MEVLDLYRRTGALLEGHFLLRSGVHSPLFLQSAALLQHPLYAEAVGEALGKTFEDEKVDFVIGPAMGGVILAFVVARALGARALFAEKDGQGGMTIRKGLTLNPGERFLAVEDVVTTGESVRKAIRAAEARGAVCVGVGAIVDRSGGQAAFGVPFRALARLQVPQYPPEACPLCREGVPLEEV</sequence>
<comment type="pathway">
    <text evidence="1 7">Pyrimidine metabolism; UMP biosynthesis via de novo pathway; UMP from orotate: step 1/2.</text>
</comment>
<name>A0A1J0LVX4_THEBO</name>
<evidence type="ECO:0000256" key="2">
    <source>
        <dbReference type="ARBA" id="ARBA00011971"/>
    </source>
</evidence>